<accession>A0A2K6AE22</accession>
<keyword evidence="2" id="KW-1185">Reference proteome</keyword>
<dbReference type="Proteomes" id="UP000233140">
    <property type="component" value="Unassembled WGS sequence"/>
</dbReference>
<dbReference type="Ensembl" id="ENSMLET00000061900.1">
    <property type="protein sequence ID" value="ENSMLEP00000038290.1"/>
    <property type="gene ID" value="ENSMLEG00000043208.1"/>
</dbReference>
<evidence type="ECO:0000313" key="2">
    <source>
        <dbReference type="Proteomes" id="UP000233140"/>
    </source>
</evidence>
<organism evidence="1 2">
    <name type="scientific">Mandrillus leucophaeus</name>
    <name type="common">Drill</name>
    <name type="synonym">Papio leucophaeus</name>
    <dbReference type="NCBI Taxonomy" id="9568"/>
    <lineage>
        <taxon>Eukaryota</taxon>
        <taxon>Metazoa</taxon>
        <taxon>Chordata</taxon>
        <taxon>Craniata</taxon>
        <taxon>Vertebrata</taxon>
        <taxon>Euteleostomi</taxon>
        <taxon>Mammalia</taxon>
        <taxon>Eutheria</taxon>
        <taxon>Euarchontoglires</taxon>
        <taxon>Primates</taxon>
        <taxon>Haplorrhini</taxon>
        <taxon>Catarrhini</taxon>
        <taxon>Cercopithecidae</taxon>
        <taxon>Cercopithecinae</taxon>
        <taxon>Mandrillus</taxon>
    </lineage>
</organism>
<dbReference type="GeneTree" id="ENSGT00910000147207"/>
<sequence>MKVQASSCLCALRTAPNLSEPQLLLLINSDNGISFTGASRQGLNKAASVKCVLPTAKCHTMTKNHSSEENITFSRLFRQSTLELFIQGMWLGKCTLI</sequence>
<proteinExistence type="predicted"/>
<reference evidence="1" key="2">
    <citation type="submission" date="2025-09" db="UniProtKB">
        <authorList>
            <consortium name="Ensembl"/>
        </authorList>
    </citation>
    <scope>IDENTIFICATION</scope>
</reference>
<evidence type="ECO:0000313" key="1">
    <source>
        <dbReference type="Ensembl" id="ENSMLEP00000038290.1"/>
    </source>
</evidence>
<dbReference type="OMA" id="TAKCHTM"/>
<name>A0A2K6AE22_MANLE</name>
<dbReference type="AlphaFoldDB" id="A0A2K6AE22"/>
<protein>
    <submittedName>
        <fullName evidence="1">Uncharacterized protein</fullName>
    </submittedName>
</protein>
<reference evidence="1" key="1">
    <citation type="submission" date="2025-08" db="UniProtKB">
        <authorList>
            <consortium name="Ensembl"/>
        </authorList>
    </citation>
    <scope>IDENTIFICATION</scope>
</reference>